<name>A0A942TM28_9BACI</name>
<comment type="caution">
    <text evidence="1">The sequence shown here is derived from an EMBL/GenBank/DDBJ whole genome shotgun (WGS) entry which is preliminary data.</text>
</comment>
<dbReference type="AlphaFoldDB" id="A0A942TM28"/>
<dbReference type="RefSeq" id="WP_213109164.1">
    <property type="nucleotide sequence ID" value="NZ_JAGYPJ010000001.1"/>
</dbReference>
<proteinExistence type="predicted"/>
<organism evidence="1 2">
    <name type="scientific">Lederbergia citrisecunda</name>
    <dbReference type="NCBI Taxonomy" id="2833583"/>
    <lineage>
        <taxon>Bacteria</taxon>
        <taxon>Bacillati</taxon>
        <taxon>Bacillota</taxon>
        <taxon>Bacilli</taxon>
        <taxon>Bacillales</taxon>
        <taxon>Bacillaceae</taxon>
        <taxon>Lederbergia</taxon>
    </lineage>
</organism>
<dbReference type="InterPro" id="IPR058930">
    <property type="entry name" value="YwzD"/>
</dbReference>
<dbReference type="EMBL" id="JAGYPJ010000001">
    <property type="protein sequence ID" value="MBS4198404.1"/>
    <property type="molecule type" value="Genomic_DNA"/>
</dbReference>
<dbReference type="Pfam" id="PF26162">
    <property type="entry name" value="YwzD"/>
    <property type="match status" value="1"/>
</dbReference>
<evidence type="ECO:0000313" key="2">
    <source>
        <dbReference type="Proteomes" id="UP000682713"/>
    </source>
</evidence>
<reference evidence="1 2" key="1">
    <citation type="submission" date="2021-05" db="EMBL/GenBank/DDBJ databases">
        <title>Novel Bacillus species.</title>
        <authorList>
            <person name="Liu G."/>
        </authorList>
    </citation>
    <scope>NUCLEOTIDE SEQUENCE [LARGE SCALE GENOMIC DNA]</scope>
    <source>
        <strain evidence="1 2">FJAT-49732</strain>
    </source>
</reference>
<dbReference type="Proteomes" id="UP000682713">
    <property type="component" value="Unassembled WGS sequence"/>
</dbReference>
<accession>A0A942TM28</accession>
<gene>
    <name evidence="1" type="ORF">KHA93_01850</name>
</gene>
<keyword evidence="2" id="KW-1185">Reference proteome</keyword>
<sequence>MSMSRTEGEFQKQFKELLEDIYIKGQETEFLLIEEVMNEIQTKLIKLLDTTN</sequence>
<protein>
    <submittedName>
        <fullName evidence="1">Uncharacterized protein</fullName>
    </submittedName>
</protein>
<evidence type="ECO:0000313" key="1">
    <source>
        <dbReference type="EMBL" id="MBS4198404.1"/>
    </source>
</evidence>